<dbReference type="AlphaFoldDB" id="A0A285F692"/>
<evidence type="ECO:0000256" key="1">
    <source>
        <dbReference type="SAM" id="MobiDB-lite"/>
    </source>
</evidence>
<dbReference type="EMBL" id="OBDY01000001">
    <property type="protein sequence ID" value="SNY05906.1"/>
    <property type="molecule type" value="Genomic_DNA"/>
</dbReference>
<dbReference type="InterPro" id="IPR011009">
    <property type="entry name" value="Kinase-like_dom_sf"/>
</dbReference>
<reference evidence="3 4" key="1">
    <citation type="submission" date="2017-09" db="EMBL/GenBank/DDBJ databases">
        <authorList>
            <person name="Ehlers B."/>
            <person name="Leendertz F.H."/>
        </authorList>
    </citation>
    <scope>NUCLEOTIDE SEQUENCE [LARGE SCALE GENOMIC DNA]</scope>
    <source>
        <strain evidence="3 4">CGMCC 4.6857</strain>
    </source>
</reference>
<proteinExistence type="predicted"/>
<organism evidence="3 4">
    <name type="scientific">Paractinoplanes atraurantiacus</name>
    <dbReference type="NCBI Taxonomy" id="1036182"/>
    <lineage>
        <taxon>Bacteria</taxon>
        <taxon>Bacillati</taxon>
        <taxon>Actinomycetota</taxon>
        <taxon>Actinomycetes</taxon>
        <taxon>Micromonosporales</taxon>
        <taxon>Micromonosporaceae</taxon>
        <taxon>Paractinoplanes</taxon>
    </lineage>
</organism>
<dbReference type="Pfam" id="PF01636">
    <property type="entry name" value="APH"/>
    <property type="match status" value="1"/>
</dbReference>
<feature type="domain" description="Aminoglycoside phosphotransferase" evidence="2">
    <location>
        <begin position="67"/>
        <end position="304"/>
    </location>
</feature>
<keyword evidence="4" id="KW-1185">Reference proteome</keyword>
<feature type="compositionally biased region" description="Low complexity" evidence="1">
    <location>
        <begin position="179"/>
        <end position="203"/>
    </location>
</feature>
<feature type="region of interest" description="Disordered" evidence="1">
    <location>
        <begin position="179"/>
        <end position="211"/>
    </location>
</feature>
<name>A0A285F692_9ACTN</name>
<evidence type="ECO:0000313" key="4">
    <source>
        <dbReference type="Proteomes" id="UP000219612"/>
    </source>
</evidence>
<keyword evidence="3" id="KW-0808">Transferase</keyword>
<dbReference type="Gene3D" id="3.30.200.20">
    <property type="entry name" value="Phosphorylase Kinase, domain 1"/>
    <property type="match status" value="1"/>
</dbReference>
<protein>
    <submittedName>
        <fullName evidence="3">Phosphotransferase enzyme family protein</fullName>
    </submittedName>
</protein>
<dbReference type="InterPro" id="IPR002575">
    <property type="entry name" value="Aminoglycoside_PTrfase"/>
</dbReference>
<dbReference type="Proteomes" id="UP000219612">
    <property type="component" value="Unassembled WGS sequence"/>
</dbReference>
<dbReference type="SUPFAM" id="SSF56112">
    <property type="entry name" value="Protein kinase-like (PK-like)"/>
    <property type="match status" value="1"/>
</dbReference>
<accession>A0A285F692</accession>
<dbReference type="GO" id="GO:0016740">
    <property type="term" value="F:transferase activity"/>
    <property type="evidence" value="ECO:0007669"/>
    <property type="project" value="UniProtKB-KW"/>
</dbReference>
<evidence type="ECO:0000313" key="3">
    <source>
        <dbReference type="EMBL" id="SNY05906.1"/>
    </source>
</evidence>
<evidence type="ECO:0000259" key="2">
    <source>
        <dbReference type="Pfam" id="PF01636"/>
    </source>
</evidence>
<sequence>MRTFLTLGDVSDVVAEALGGPPVALDRLTGGTKKGVYRLRRGDGTTAILYVWADNENYWPPSVTVPDDPFTDASGLELFVANHAALATAGVRVPHLLWLDRDAGLALVEDVRGEKLEALMERNPEAAEAPLAELGNSLRRMHTTTAPRWGRLIPATRPNPLSAAPFSAALALADPLSTAPSLAGPSPAGAPSVGVPPTTSPPASLGDISGGRSAQDVILDRALGHLRLVEPRDGRLAEAGPRIEEHLRRLHGAVRARSTYGLVHGELGPDHVLIGPDGEPVMIDIEGLTYFDVEWEHAFLQLRFGESYDRLKPVELDLDRLEFYRYAQVLALIEGPLRIAETDFPERDWMLQLAEWNIAKALDLPE</sequence>
<gene>
    <name evidence="3" type="ORF">SAMN05421748_101584</name>
</gene>